<feature type="compositionally biased region" description="Low complexity" evidence="1">
    <location>
        <begin position="206"/>
        <end position="215"/>
    </location>
</feature>
<comment type="caution">
    <text evidence="2">The sequence shown here is derived from an EMBL/GenBank/DDBJ whole genome shotgun (WGS) entry which is preliminary data.</text>
</comment>
<sequence length="224" mass="25390">MGNEVSAQRVTFDSHPPRTPYKQCQQEVSLNTDTSSTNERKSEEFEEDPSRQNINKRRKLKYDDCLSRSVLAPRSLIVILKCDSLSSLQSVSQQKDPMRIKKDSDSSSKESDADAVLKEFIQRRIDHVNKYKQEEIRLRRQYERAMSRFPGRDPIGTPSFVYPHATISATPSMSSKLTATGTNKEAETEESPRIVMEFTMETSPNTTASTSSAAVKTKDKTKDD</sequence>
<protein>
    <submittedName>
        <fullName evidence="2">Uncharacterized protein</fullName>
    </submittedName>
</protein>
<name>A0A4Z1KR73_9HELO</name>
<feature type="compositionally biased region" description="Polar residues" evidence="1">
    <location>
        <begin position="171"/>
        <end position="183"/>
    </location>
</feature>
<feature type="compositionally biased region" description="Polar residues" evidence="1">
    <location>
        <begin position="22"/>
        <end position="37"/>
    </location>
</feature>
<feature type="region of interest" description="Disordered" evidence="1">
    <location>
        <begin position="90"/>
        <end position="113"/>
    </location>
</feature>
<accession>A0A4Z1KR73</accession>
<reference evidence="2 3" key="1">
    <citation type="submission" date="2017-12" db="EMBL/GenBank/DDBJ databases">
        <title>Comparative genomics of Botrytis spp.</title>
        <authorList>
            <person name="Valero-Jimenez C.A."/>
            <person name="Tapia P."/>
            <person name="Veloso J."/>
            <person name="Silva-Moreno E."/>
            <person name="Staats M."/>
            <person name="Valdes J.H."/>
            <person name="Van Kan J.A.L."/>
        </authorList>
    </citation>
    <scope>NUCLEOTIDE SEQUENCE [LARGE SCALE GENOMIC DNA]</scope>
    <source>
        <strain evidence="2 3">MUCL3349</strain>
    </source>
</reference>
<feature type="compositionally biased region" description="Polar residues" evidence="1">
    <location>
        <begin position="1"/>
        <end position="11"/>
    </location>
</feature>
<feature type="region of interest" description="Disordered" evidence="1">
    <location>
        <begin position="1"/>
        <end position="59"/>
    </location>
</feature>
<evidence type="ECO:0000313" key="3">
    <source>
        <dbReference type="Proteomes" id="UP000297280"/>
    </source>
</evidence>
<dbReference type="EMBL" id="PQXO01000524">
    <property type="protein sequence ID" value="TGO84275.1"/>
    <property type="molecule type" value="Genomic_DNA"/>
</dbReference>
<dbReference type="Proteomes" id="UP000297280">
    <property type="component" value="Unassembled WGS sequence"/>
</dbReference>
<keyword evidence="3" id="KW-1185">Reference proteome</keyword>
<proteinExistence type="predicted"/>
<organism evidence="2 3">
    <name type="scientific">Botrytis porri</name>
    <dbReference type="NCBI Taxonomy" id="87229"/>
    <lineage>
        <taxon>Eukaryota</taxon>
        <taxon>Fungi</taxon>
        <taxon>Dikarya</taxon>
        <taxon>Ascomycota</taxon>
        <taxon>Pezizomycotina</taxon>
        <taxon>Leotiomycetes</taxon>
        <taxon>Helotiales</taxon>
        <taxon>Sclerotiniaceae</taxon>
        <taxon>Botrytis</taxon>
    </lineage>
</organism>
<evidence type="ECO:0000313" key="2">
    <source>
        <dbReference type="EMBL" id="TGO84275.1"/>
    </source>
</evidence>
<feature type="region of interest" description="Disordered" evidence="1">
    <location>
        <begin position="171"/>
        <end position="224"/>
    </location>
</feature>
<gene>
    <name evidence="2" type="ORF">BPOR_0525g00070</name>
</gene>
<dbReference type="AlphaFoldDB" id="A0A4Z1KR73"/>
<feature type="compositionally biased region" description="Basic and acidic residues" evidence="1">
    <location>
        <begin position="96"/>
        <end position="113"/>
    </location>
</feature>
<evidence type="ECO:0000256" key="1">
    <source>
        <dbReference type="SAM" id="MobiDB-lite"/>
    </source>
</evidence>